<dbReference type="PANTHER" id="PTHR45642">
    <property type="entry name" value="GDSL ESTERASE/LIPASE EXL3"/>
    <property type="match status" value="1"/>
</dbReference>
<sequence>MLSALVLLALSLVTFPDVVFAQQGAWTQCGGISWTGGTICVAGNTCTYLNDYYSQCIPGTNSASSSATATTSTSAAGSTPSAVAANYWFSFGDSYTQTDFNSTNGALPSPGNPLGNPPYPGYTATGGPNWIDEATTVSNHSLVLTYNFAYGGATIDANLVTPYEPTVLSLTDQVNIFLAQSTLGTGTKIWTSSNALFSFWIGINDIGNSYYLSGDRDAFSDTLLDAYFALVDKLMLAQGTSATSLEKSVIAGYNSKLVTQASNFKSTNSGVQTWLWDSNTRFSEILDSPTTYGFVDATSYGGTGDFWGNNYHPSSVAQVIFGDDVGSLLSGTVCVPFLSIVPLIRGFWCNAVRSVKTVQHMLPLNALNDLTSGEHAVCIPLLSLEQLGKMSLHGSNGGHYRTVARLETLKSRSFGRATNYAVPTNLLFSSALDLSIGFRIICTVAHMAKMDLQVKVERPGIQGYCVRRVAQDP</sequence>
<dbReference type="GO" id="GO:0005576">
    <property type="term" value="C:extracellular region"/>
    <property type="evidence" value="ECO:0007669"/>
    <property type="project" value="InterPro"/>
</dbReference>
<proteinExistence type="predicted"/>
<keyword evidence="1 2" id="KW-0732">Signal</keyword>
<evidence type="ECO:0000313" key="5">
    <source>
        <dbReference type="Proteomes" id="UP000310158"/>
    </source>
</evidence>
<comment type="caution">
    <text evidence="4">The sequence shown here is derived from an EMBL/GenBank/DDBJ whole genome shotgun (WGS) entry which is preliminary data.</text>
</comment>
<organism evidence="4 5">
    <name type="scientific">Bondarzewia mesenterica</name>
    <dbReference type="NCBI Taxonomy" id="1095465"/>
    <lineage>
        <taxon>Eukaryota</taxon>
        <taxon>Fungi</taxon>
        <taxon>Dikarya</taxon>
        <taxon>Basidiomycota</taxon>
        <taxon>Agaricomycotina</taxon>
        <taxon>Agaricomycetes</taxon>
        <taxon>Russulales</taxon>
        <taxon>Bondarzewiaceae</taxon>
        <taxon>Bondarzewia</taxon>
    </lineage>
</organism>
<dbReference type="GO" id="GO:0030248">
    <property type="term" value="F:cellulose binding"/>
    <property type="evidence" value="ECO:0007669"/>
    <property type="project" value="InterPro"/>
</dbReference>
<gene>
    <name evidence="4" type="ORF">EW146_g887</name>
</gene>
<reference evidence="4 5" key="1">
    <citation type="submission" date="2019-02" db="EMBL/GenBank/DDBJ databases">
        <title>Genome sequencing of the rare red list fungi Bondarzewia mesenterica.</title>
        <authorList>
            <person name="Buettner E."/>
            <person name="Kellner H."/>
        </authorList>
    </citation>
    <scope>NUCLEOTIDE SEQUENCE [LARGE SCALE GENOMIC DNA]</scope>
    <source>
        <strain evidence="4 5">DSM 108281</strain>
    </source>
</reference>
<evidence type="ECO:0000256" key="1">
    <source>
        <dbReference type="ARBA" id="ARBA00022729"/>
    </source>
</evidence>
<dbReference type="GO" id="GO:0005975">
    <property type="term" value="P:carbohydrate metabolic process"/>
    <property type="evidence" value="ECO:0007669"/>
    <property type="project" value="InterPro"/>
</dbReference>
<dbReference type="InterPro" id="IPR036514">
    <property type="entry name" value="SGNH_hydro_sf"/>
</dbReference>
<dbReference type="Gene3D" id="3.40.50.1110">
    <property type="entry name" value="SGNH hydrolase"/>
    <property type="match status" value="1"/>
</dbReference>
<dbReference type="CDD" id="cd01846">
    <property type="entry name" value="fatty_acyltransferase_like"/>
    <property type="match status" value="1"/>
</dbReference>
<protein>
    <recommendedName>
        <fullName evidence="3">CBM1 domain-containing protein</fullName>
    </recommendedName>
</protein>
<dbReference type="SUPFAM" id="SSF57180">
    <property type="entry name" value="Cellulose-binding domain"/>
    <property type="match status" value="1"/>
</dbReference>
<dbReference type="PROSITE" id="PS00562">
    <property type="entry name" value="CBM1_1"/>
    <property type="match status" value="1"/>
</dbReference>
<dbReference type="Pfam" id="PF00734">
    <property type="entry name" value="CBM_1"/>
    <property type="match status" value="1"/>
</dbReference>
<evidence type="ECO:0000259" key="3">
    <source>
        <dbReference type="PROSITE" id="PS51164"/>
    </source>
</evidence>
<accession>A0A4V3XG99</accession>
<dbReference type="AlphaFoldDB" id="A0A4V3XG99"/>
<dbReference type="OrthoDB" id="1600564at2759"/>
<dbReference type="EMBL" id="SGPL01000020">
    <property type="protein sequence ID" value="THH20493.1"/>
    <property type="molecule type" value="Genomic_DNA"/>
</dbReference>
<name>A0A4V3XG99_9AGAM</name>
<dbReference type="InterPro" id="IPR000254">
    <property type="entry name" value="CBD"/>
</dbReference>
<dbReference type="InterPro" id="IPR035971">
    <property type="entry name" value="CBD_sf"/>
</dbReference>
<feature type="chain" id="PRO_5020895133" description="CBM1 domain-containing protein" evidence="2">
    <location>
        <begin position="22"/>
        <end position="473"/>
    </location>
</feature>
<dbReference type="PROSITE" id="PS51164">
    <property type="entry name" value="CBM1_2"/>
    <property type="match status" value="1"/>
</dbReference>
<evidence type="ECO:0000256" key="2">
    <source>
        <dbReference type="SAM" id="SignalP"/>
    </source>
</evidence>
<evidence type="ECO:0000313" key="4">
    <source>
        <dbReference type="EMBL" id="THH20493.1"/>
    </source>
</evidence>
<keyword evidence="5" id="KW-1185">Reference proteome</keyword>
<feature type="domain" description="CBM1" evidence="3">
    <location>
        <begin position="21"/>
        <end position="57"/>
    </location>
</feature>
<dbReference type="SMART" id="SM00236">
    <property type="entry name" value="fCBD"/>
    <property type="match status" value="1"/>
</dbReference>
<dbReference type="InterPro" id="IPR050592">
    <property type="entry name" value="GDSL_lipolytic_enzyme"/>
</dbReference>
<feature type="signal peptide" evidence="2">
    <location>
        <begin position="1"/>
        <end position="21"/>
    </location>
</feature>
<dbReference type="Proteomes" id="UP000310158">
    <property type="component" value="Unassembled WGS sequence"/>
</dbReference>
<dbReference type="PANTHER" id="PTHR45642:SF139">
    <property type="entry name" value="SGNH HYDROLASE-TYPE ESTERASE DOMAIN-CONTAINING PROTEIN"/>
    <property type="match status" value="1"/>
</dbReference>